<proteinExistence type="predicted"/>
<organism evidence="1 2">
    <name type="scientific">Hibiscus sabdariffa</name>
    <name type="common">roselle</name>
    <dbReference type="NCBI Taxonomy" id="183260"/>
    <lineage>
        <taxon>Eukaryota</taxon>
        <taxon>Viridiplantae</taxon>
        <taxon>Streptophyta</taxon>
        <taxon>Embryophyta</taxon>
        <taxon>Tracheophyta</taxon>
        <taxon>Spermatophyta</taxon>
        <taxon>Magnoliopsida</taxon>
        <taxon>eudicotyledons</taxon>
        <taxon>Gunneridae</taxon>
        <taxon>Pentapetalae</taxon>
        <taxon>rosids</taxon>
        <taxon>malvids</taxon>
        <taxon>Malvales</taxon>
        <taxon>Malvaceae</taxon>
        <taxon>Malvoideae</taxon>
        <taxon>Hibiscus</taxon>
    </lineage>
</organism>
<evidence type="ECO:0000313" key="1">
    <source>
        <dbReference type="EMBL" id="KAK8475146.1"/>
    </source>
</evidence>
<evidence type="ECO:0000313" key="2">
    <source>
        <dbReference type="Proteomes" id="UP001472677"/>
    </source>
</evidence>
<reference evidence="1 2" key="1">
    <citation type="journal article" date="2024" name="G3 (Bethesda)">
        <title>Genome assembly of Hibiscus sabdariffa L. provides insights into metabolisms of medicinal natural products.</title>
        <authorList>
            <person name="Kim T."/>
        </authorList>
    </citation>
    <scope>NUCLEOTIDE SEQUENCE [LARGE SCALE GENOMIC DNA]</scope>
    <source>
        <strain evidence="1">TK-2024</strain>
        <tissue evidence="1">Old leaves</tissue>
    </source>
</reference>
<sequence>MLGYRKKDVGLNKLQIREYVPTIKTTRDRTKVMGNESQEWGNSLKAINSTRQITWDKVQNPISPIRGMMQGSDEILGLTMKAGYQGIVSDFPFNQQAACQNKTNALSLAG</sequence>
<keyword evidence="2" id="KW-1185">Reference proteome</keyword>
<dbReference type="Proteomes" id="UP001472677">
    <property type="component" value="Unassembled WGS sequence"/>
</dbReference>
<protein>
    <submittedName>
        <fullName evidence="1">Uncharacterized protein</fullName>
    </submittedName>
</protein>
<dbReference type="EMBL" id="JBBPBM010002723">
    <property type="protein sequence ID" value="KAK8475146.1"/>
    <property type="molecule type" value="Genomic_DNA"/>
</dbReference>
<name>A0ABR1Z713_9ROSI</name>
<gene>
    <name evidence="1" type="ORF">V6N12_001324</name>
</gene>
<comment type="caution">
    <text evidence="1">The sequence shown here is derived from an EMBL/GenBank/DDBJ whole genome shotgun (WGS) entry which is preliminary data.</text>
</comment>
<accession>A0ABR1Z713</accession>